<dbReference type="AlphaFoldDB" id="A0A2T0QYJ8"/>
<evidence type="ECO:0000313" key="4">
    <source>
        <dbReference type="EMBL" id="PRY11426.1"/>
    </source>
</evidence>
<comment type="caution">
    <text evidence="4">The sequence shown here is derived from an EMBL/GenBank/DDBJ whole genome shotgun (WGS) entry which is preliminary data.</text>
</comment>
<evidence type="ECO:0000313" key="5">
    <source>
        <dbReference type="Proteomes" id="UP000238083"/>
    </source>
</evidence>
<keyword evidence="2 4" id="KW-0812">Transmembrane</keyword>
<dbReference type="EMBL" id="PVZF01000013">
    <property type="protein sequence ID" value="PRY11426.1"/>
    <property type="molecule type" value="Genomic_DNA"/>
</dbReference>
<feature type="region of interest" description="Disordered" evidence="1">
    <location>
        <begin position="1"/>
        <end position="46"/>
    </location>
</feature>
<evidence type="ECO:0000256" key="2">
    <source>
        <dbReference type="SAM" id="Phobius"/>
    </source>
</evidence>
<feature type="domain" description="DUF3566" evidence="3">
    <location>
        <begin position="52"/>
        <end position="169"/>
    </location>
</feature>
<proteinExistence type="predicted"/>
<name>A0A2T0QYJ8_9ACTN</name>
<feature type="compositionally biased region" description="Low complexity" evidence="1">
    <location>
        <begin position="1"/>
        <end position="45"/>
    </location>
</feature>
<evidence type="ECO:0000256" key="1">
    <source>
        <dbReference type="SAM" id="MobiDB-lite"/>
    </source>
</evidence>
<keyword evidence="2" id="KW-0472">Membrane</keyword>
<dbReference type="Proteomes" id="UP000238083">
    <property type="component" value="Unassembled WGS sequence"/>
</dbReference>
<organism evidence="4 5">
    <name type="scientific">Kineococcus rhizosphaerae</name>
    <dbReference type="NCBI Taxonomy" id="559628"/>
    <lineage>
        <taxon>Bacteria</taxon>
        <taxon>Bacillati</taxon>
        <taxon>Actinomycetota</taxon>
        <taxon>Actinomycetes</taxon>
        <taxon>Kineosporiales</taxon>
        <taxon>Kineosporiaceae</taxon>
        <taxon>Kineococcus</taxon>
    </lineage>
</organism>
<protein>
    <submittedName>
        <fullName evidence="4">Transmembrane protein DUF3566</fullName>
    </submittedName>
</protein>
<dbReference type="Pfam" id="PF12089">
    <property type="entry name" value="DUF3566"/>
    <property type="match status" value="1"/>
</dbReference>
<keyword evidence="2" id="KW-1133">Transmembrane helix</keyword>
<gene>
    <name evidence="4" type="ORF">CLV37_11349</name>
</gene>
<evidence type="ECO:0000259" key="3">
    <source>
        <dbReference type="Pfam" id="PF12089"/>
    </source>
</evidence>
<feature type="transmembrane region" description="Helical" evidence="2">
    <location>
        <begin position="127"/>
        <end position="153"/>
    </location>
</feature>
<reference evidence="4 5" key="1">
    <citation type="submission" date="2018-03" db="EMBL/GenBank/DDBJ databases">
        <title>Genomic Encyclopedia of Archaeal and Bacterial Type Strains, Phase II (KMG-II): from individual species to whole genera.</title>
        <authorList>
            <person name="Goeker M."/>
        </authorList>
    </citation>
    <scope>NUCLEOTIDE SEQUENCE [LARGE SCALE GENOMIC DNA]</scope>
    <source>
        <strain evidence="4 5">DSM 19711</strain>
    </source>
</reference>
<sequence>MTPAERATASSAEAAAQAAARAAAQQPGPSARQQAAAGAQQARPRNGVDAVPRRVRLTLARVDPWSVTKLSFLLSVAVGIALVVATSVIWSVLDGMGVFTDLNGLLKDVIGTEVKFDLLDYVGFGKVISLATVIAVVDVVLLTALSTIVAFLYNVSSALVGGLHVTLSDD</sequence>
<dbReference type="RefSeq" id="WP_106214336.1">
    <property type="nucleotide sequence ID" value="NZ_PVZF01000013.1"/>
</dbReference>
<dbReference type="InterPro" id="IPR021949">
    <property type="entry name" value="DUF3566_TM"/>
</dbReference>
<keyword evidence="5" id="KW-1185">Reference proteome</keyword>
<dbReference type="OrthoDB" id="3240216at2"/>
<accession>A0A2T0QYJ8</accession>
<feature type="transmembrane region" description="Helical" evidence="2">
    <location>
        <begin position="70"/>
        <end position="93"/>
    </location>
</feature>